<dbReference type="EMBL" id="BKCJ010001179">
    <property type="protein sequence ID" value="GEU39483.1"/>
    <property type="molecule type" value="Genomic_DNA"/>
</dbReference>
<evidence type="ECO:0000313" key="1">
    <source>
        <dbReference type="EMBL" id="GEU39483.1"/>
    </source>
</evidence>
<organism evidence="1">
    <name type="scientific">Tanacetum cinerariifolium</name>
    <name type="common">Dalmatian daisy</name>
    <name type="synonym">Chrysanthemum cinerariifolium</name>
    <dbReference type="NCBI Taxonomy" id="118510"/>
    <lineage>
        <taxon>Eukaryota</taxon>
        <taxon>Viridiplantae</taxon>
        <taxon>Streptophyta</taxon>
        <taxon>Embryophyta</taxon>
        <taxon>Tracheophyta</taxon>
        <taxon>Spermatophyta</taxon>
        <taxon>Magnoliopsida</taxon>
        <taxon>eudicotyledons</taxon>
        <taxon>Gunneridae</taxon>
        <taxon>Pentapetalae</taxon>
        <taxon>asterids</taxon>
        <taxon>campanulids</taxon>
        <taxon>Asterales</taxon>
        <taxon>Asteraceae</taxon>
        <taxon>Asteroideae</taxon>
        <taxon>Anthemideae</taxon>
        <taxon>Anthemidinae</taxon>
        <taxon>Tanacetum</taxon>
    </lineage>
</organism>
<accession>A0A6L2JR85</accession>
<dbReference type="AlphaFoldDB" id="A0A6L2JR85"/>
<comment type="caution">
    <text evidence="1">The sequence shown here is derived from an EMBL/GenBank/DDBJ whole genome shotgun (WGS) entry which is preliminary data.</text>
</comment>
<name>A0A6L2JR85_TANCI</name>
<proteinExistence type="predicted"/>
<sequence>MSLAPDPSKHDDSFINRVYESGIASSTCVSVGGPFSSGLSMMKSAKTWLRMDVLDLTLTASLAAQRYIIGSSLGFCAVTIGGNPSRIFKRCSAMNLGMPVMSVGFQSNTSKLSLNIGGGALNFTISMARISFGIFIRATSPRLKAVVVFIMSFMDLGMSCMNQEILMHSGAPLTCMLSALNHSMTAFGDRFLLFECVVCGLPVSRVPLSFDFSLVLIKRCGVALGPRRECTSLRRSPSRVKTFLSLSPSLVNTVALSGLLGRVSLDSSRTCSNFAKRRVINRVKNEAKGWIKRNHALATRTPGVRPIFDTYDKAVSFIGKLMASFRVPSNHKDRNVTYLQLFDFTIHYLHWFFNKVELIINTELIQGNHE</sequence>
<gene>
    <name evidence="1" type="ORF">Tci_011461</name>
</gene>
<reference evidence="1" key="1">
    <citation type="journal article" date="2019" name="Sci. Rep.">
        <title>Draft genome of Tanacetum cinerariifolium, the natural source of mosquito coil.</title>
        <authorList>
            <person name="Yamashiro T."/>
            <person name="Shiraishi A."/>
            <person name="Satake H."/>
            <person name="Nakayama K."/>
        </authorList>
    </citation>
    <scope>NUCLEOTIDE SEQUENCE</scope>
</reference>
<protein>
    <submittedName>
        <fullName evidence="1">Uncharacterized protein</fullName>
    </submittedName>
</protein>